<evidence type="ECO:0000313" key="2">
    <source>
        <dbReference type="Proteomes" id="UP001597244"/>
    </source>
</evidence>
<dbReference type="RefSeq" id="WP_125578421.1">
    <property type="nucleotide sequence ID" value="NZ_JBHTOF010000031.1"/>
</dbReference>
<proteinExistence type="predicted"/>
<gene>
    <name evidence="1" type="ORF">ACFQ4L_04515</name>
</gene>
<name>A0ABW4DQX9_9LACO</name>
<sequence>MAEETETAPNSEFSVGEKISIRKSQEVPLSFKGTITKLYENSALVSIDSYEDKYEEVAADLQNKTVVGFKHIRPVDKKAPTTQPE</sequence>
<evidence type="ECO:0000313" key="1">
    <source>
        <dbReference type="EMBL" id="MFD1465355.1"/>
    </source>
</evidence>
<dbReference type="EMBL" id="JBHTOF010000031">
    <property type="protein sequence ID" value="MFD1465355.1"/>
    <property type="molecule type" value="Genomic_DNA"/>
</dbReference>
<organism evidence="1 2">
    <name type="scientific">Lapidilactobacillus mulanensis</name>
    <dbReference type="NCBI Taxonomy" id="2485999"/>
    <lineage>
        <taxon>Bacteria</taxon>
        <taxon>Bacillati</taxon>
        <taxon>Bacillota</taxon>
        <taxon>Bacilli</taxon>
        <taxon>Lactobacillales</taxon>
        <taxon>Lactobacillaceae</taxon>
        <taxon>Lapidilactobacillus</taxon>
    </lineage>
</organism>
<comment type="caution">
    <text evidence="1">The sequence shown here is derived from an EMBL/GenBank/DDBJ whole genome shotgun (WGS) entry which is preliminary data.</text>
</comment>
<reference evidence="2" key="1">
    <citation type="journal article" date="2019" name="Int. J. Syst. Evol. Microbiol.">
        <title>The Global Catalogue of Microorganisms (GCM) 10K type strain sequencing project: providing services to taxonomists for standard genome sequencing and annotation.</title>
        <authorList>
            <consortium name="The Broad Institute Genomics Platform"/>
            <consortium name="The Broad Institute Genome Sequencing Center for Infectious Disease"/>
            <person name="Wu L."/>
            <person name="Ma J."/>
        </authorList>
    </citation>
    <scope>NUCLEOTIDE SEQUENCE [LARGE SCALE GENOMIC DNA]</scope>
    <source>
        <strain evidence="2">CCM 8951</strain>
    </source>
</reference>
<protein>
    <submittedName>
        <fullName evidence="1">DUF2187 domain-containing protein</fullName>
    </submittedName>
</protein>
<accession>A0ABW4DQX9</accession>
<keyword evidence="2" id="KW-1185">Reference proteome</keyword>
<dbReference type="Proteomes" id="UP001597244">
    <property type="component" value="Unassembled WGS sequence"/>
</dbReference>